<dbReference type="AlphaFoldDB" id="A0A7X0H3K7"/>
<keyword evidence="2" id="KW-1185">Reference proteome</keyword>
<accession>A0A7X0H3K7</accession>
<sequence length="97" mass="10442">MKPIKRMEIVIGTVHADRVIEALRSVGVTGYTVINGVSGSGDRGTRRIDGVSGAFENCMVISACDESLVDPAVKKIKPILKRFGGLCLVSDAQWIMH</sequence>
<dbReference type="GO" id="GO:0006808">
    <property type="term" value="P:regulation of nitrogen utilization"/>
    <property type="evidence" value="ECO:0007669"/>
    <property type="project" value="InterPro"/>
</dbReference>
<dbReference type="SUPFAM" id="SSF54913">
    <property type="entry name" value="GlnB-like"/>
    <property type="match status" value="1"/>
</dbReference>
<dbReference type="Gene3D" id="3.30.70.120">
    <property type="match status" value="1"/>
</dbReference>
<dbReference type="Pfam" id="PF00543">
    <property type="entry name" value="P-II"/>
    <property type="match status" value="1"/>
</dbReference>
<protein>
    <submittedName>
        <fullName evidence="1">Nitrogen regulatory protein PII</fullName>
    </submittedName>
</protein>
<dbReference type="EMBL" id="JACHGY010000001">
    <property type="protein sequence ID" value="MBB6428621.1"/>
    <property type="molecule type" value="Genomic_DNA"/>
</dbReference>
<dbReference type="GO" id="GO:0030234">
    <property type="term" value="F:enzyme regulator activity"/>
    <property type="evidence" value="ECO:0007669"/>
    <property type="project" value="InterPro"/>
</dbReference>
<organism evidence="1 2">
    <name type="scientific">Algisphaera agarilytica</name>
    <dbReference type="NCBI Taxonomy" id="1385975"/>
    <lineage>
        <taxon>Bacteria</taxon>
        <taxon>Pseudomonadati</taxon>
        <taxon>Planctomycetota</taxon>
        <taxon>Phycisphaerae</taxon>
        <taxon>Phycisphaerales</taxon>
        <taxon>Phycisphaeraceae</taxon>
        <taxon>Algisphaera</taxon>
    </lineage>
</organism>
<proteinExistence type="predicted"/>
<name>A0A7X0H3K7_9BACT</name>
<comment type="caution">
    <text evidence="1">The sequence shown here is derived from an EMBL/GenBank/DDBJ whole genome shotgun (WGS) entry which is preliminary data.</text>
</comment>
<dbReference type="InterPro" id="IPR002187">
    <property type="entry name" value="N-reg_PII"/>
</dbReference>
<dbReference type="InterPro" id="IPR011322">
    <property type="entry name" value="N-reg_PII-like_a/b"/>
</dbReference>
<reference evidence="1 2" key="1">
    <citation type="submission" date="2020-08" db="EMBL/GenBank/DDBJ databases">
        <title>Genomic Encyclopedia of Type Strains, Phase IV (KMG-IV): sequencing the most valuable type-strain genomes for metagenomic binning, comparative biology and taxonomic classification.</title>
        <authorList>
            <person name="Goeker M."/>
        </authorList>
    </citation>
    <scope>NUCLEOTIDE SEQUENCE [LARGE SCALE GENOMIC DNA]</scope>
    <source>
        <strain evidence="1 2">DSM 103725</strain>
    </source>
</reference>
<dbReference type="Proteomes" id="UP000541810">
    <property type="component" value="Unassembled WGS sequence"/>
</dbReference>
<dbReference type="RefSeq" id="WP_184675928.1">
    <property type="nucleotide sequence ID" value="NZ_JACHGY010000001.1"/>
</dbReference>
<evidence type="ECO:0000313" key="2">
    <source>
        <dbReference type="Proteomes" id="UP000541810"/>
    </source>
</evidence>
<dbReference type="InterPro" id="IPR015867">
    <property type="entry name" value="N-reg_PII/ATP_PRibTrfase_C"/>
</dbReference>
<evidence type="ECO:0000313" key="1">
    <source>
        <dbReference type="EMBL" id="MBB6428621.1"/>
    </source>
</evidence>
<gene>
    <name evidence="1" type="ORF">HNQ40_000427</name>
</gene>